<dbReference type="eggNOG" id="KOG0254">
    <property type="taxonomic scope" value="Eukaryota"/>
</dbReference>
<evidence type="ECO:0000256" key="7">
    <source>
        <dbReference type="RuleBase" id="RU003346"/>
    </source>
</evidence>
<dbReference type="GO" id="GO:0005886">
    <property type="term" value="C:plasma membrane"/>
    <property type="evidence" value="ECO:0007669"/>
    <property type="project" value="TreeGrafter"/>
</dbReference>
<feature type="domain" description="Major facilitator superfamily (MFS) profile" evidence="9">
    <location>
        <begin position="58"/>
        <end position="510"/>
    </location>
</feature>
<keyword evidence="11" id="KW-1185">Reference proteome</keyword>
<feature type="transmembrane region" description="Helical" evidence="8">
    <location>
        <begin position="196"/>
        <end position="214"/>
    </location>
</feature>
<evidence type="ECO:0000313" key="11">
    <source>
        <dbReference type="Proteomes" id="UP000006790"/>
    </source>
</evidence>
<dbReference type="InterPro" id="IPR020846">
    <property type="entry name" value="MFS_dom"/>
</dbReference>
<dbReference type="InterPro" id="IPR050360">
    <property type="entry name" value="MFS_Sugar_Transporters"/>
</dbReference>
<dbReference type="PROSITE" id="PS00217">
    <property type="entry name" value="SUGAR_TRANSPORT_2"/>
    <property type="match status" value="1"/>
</dbReference>
<feature type="transmembrane region" description="Helical" evidence="8">
    <location>
        <begin position="160"/>
        <end position="184"/>
    </location>
</feature>
<dbReference type="InterPro" id="IPR005828">
    <property type="entry name" value="MFS_sugar_transport-like"/>
</dbReference>
<keyword evidence="4 8" id="KW-0812">Transmembrane</keyword>
<gene>
    <name evidence="10" type="ordered locus">Ecym_5319</name>
</gene>
<keyword evidence="6 8" id="KW-0472">Membrane</keyword>
<dbReference type="OMA" id="NQYIAAF"/>
<comment type="subcellular location">
    <subcellularLocation>
        <location evidence="1">Membrane</location>
        <topology evidence="1">Multi-pass membrane protein</topology>
    </subcellularLocation>
</comment>
<dbReference type="GeneID" id="11468396"/>
<evidence type="ECO:0000256" key="1">
    <source>
        <dbReference type="ARBA" id="ARBA00004141"/>
    </source>
</evidence>
<reference evidence="10 11" key="1">
    <citation type="journal article" date="2011" name="G3 (Bethesda)">
        <title>Genome evolution in the Eremothecium clade of the Saccharomyces complex revealed by comparative genomics.</title>
        <authorList>
            <person name="Wendland J."/>
            <person name="Walther A."/>
        </authorList>
    </citation>
    <scope>NUCLEOTIDE SEQUENCE [LARGE SCALE GENOMIC DNA]</scope>
    <source>
        <strain evidence="11">CBS 270.75 / DBVPG 7215 / KCTC 17166 / NRRL Y-17582</strain>
    </source>
</reference>
<proteinExistence type="inferred from homology"/>
<dbReference type="NCBIfam" id="TIGR00879">
    <property type="entry name" value="SP"/>
    <property type="match status" value="1"/>
</dbReference>
<evidence type="ECO:0000256" key="4">
    <source>
        <dbReference type="ARBA" id="ARBA00022692"/>
    </source>
</evidence>
<evidence type="ECO:0000256" key="5">
    <source>
        <dbReference type="ARBA" id="ARBA00022989"/>
    </source>
</evidence>
<dbReference type="OrthoDB" id="5141738at2759"/>
<feature type="transmembrane region" description="Helical" evidence="8">
    <location>
        <begin position="234"/>
        <end position="252"/>
    </location>
</feature>
<feature type="transmembrane region" description="Helical" evidence="8">
    <location>
        <begin position="384"/>
        <end position="408"/>
    </location>
</feature>
<keyword evidence="3 7" id="KW-0813">Transport</keyword>
<accession>I6NDD7</accession>
<organism evidence="10 11">
    <name type="scientific">Eremothecium cymbalariae (strain CBS 270.75 / DBVPG 7215 / KCTC 17166 / NRRL Y-17582)</name>
    <name type="common">Yeast</name>
    <dbReference type="NCBI Taxonomy" id="931890"/>
    <lineage>
        <taxon>Eukaryota</taxon>
        <taxon>Fungi</taxon>
        <taxon>Dikarya</taxon>
        <taxon>Ascomycota</taxon>
        <taxon>Saccharomycotina</taxon>
        <taxon>Saccharomycetes</taxon>
        <taxon>Saccharomycetales</taxon>
        <taxon>Saccharomycetaceae</taxon>
        <taxon>Eremothecium</taxon>
    </lineage>
</organism>
<name>I6NDD7_ERECY</name>
<dbReference type="SUPFAM" id="SSF103473">
    <property type="entry name" value="MFS general substrate transporter"/>
    <property type="match status" value="1"/>
</dbReference>
<feature type="transmembrane region" description="Helical" evidence="8">
    <location>
        <begin position="420"/>
        <end position="445"/>
    </location>
</feature>
<feature type="transmembrane region" description="Helical" evidence="8">
    <location>
        <begin position="102"/>
        <end position="124"/>
    </location>
</feature>
<feature type="transmembrane region" description="Helical" evidence="8">
    <location>
        <begin position="489"/>
        <end position="506"/>
    </location>
</feature>
<keyword evidence="5 8" id="KW-1133">Transmembrane helix</keyword>
<dbReference type="AlphaFoldDB" id="I6NDD7"/>
<dbReference type="PANTHER" id="PTHR48022">
    <property type="entry name" value="PLASTIDIC GLUCOSE TRANSPORTER 4"/>
    <property type="match status" value="1"/>
</dbReference>
<evidence type="ECO:0000256" key="6">
    <source>
        <dbReference type="ARBA" id="ARBA00023136"/>
    </source>
</evidence>
<dbReference type="RefSeq" id="XP_003646896.1">
    <property type="nucleotide sequence ID" value="XM_003646848.1"/>
</dbReference>
<sequence length="530" mass="57622">MTDKAEKASGSSYLYDVEKADVNGVIASSTDKSVEQLVTVVPVMDSPVMGSLAKPVLFCMVIAFGGFILGWDIGTIGGLMNMPSFKNHFGTRYNASTGLNEFPNLLLGLIIGIFNVACALGGLTLAKVGDFKGRKVGIAVSLLVYVFGVVIELAKPTHWGQFFIGRIFTGVGVGSLTVLVPMYVAEISPVRIRGSMVVLFQLNITVGVLVGNFVNYGCKKGFGDILSKKHWQVPIALGPMWAAVVLLGLVMIPESSHYLASKDKIKEAERSFAVMNALEVDDPIVFSEVAAMAAKTKELKANGEEGFWEFIAGKPRLGWRLLLGMVTMSLQQLSGVNYFFYYGTSLFNSVGLDDSYVTAIIISAVNLVATFLGIYIVERLGRKACAIIGAAGMCFSMLLYACLGSFILDNSNGNNKPTGAAMIAFTCIYMIFFASTSGPVAFVIISELYPLRTRNTSMAICNSMNCLSNFTITLLTPTIVSAIGYKFGFVFVFFLVFSVFFFYKYLPETKGLTVSEVDELYTRKKEIDEY</sequence>
<evidence type="ECO:0000256" key="2">
    <source>
        <dbReference type="ARBA" id="ARBA00010992"/>
    </source>
</evidence>
<feature type="transmembrane region" description="Helical" evidence="8">
    <location>
        <begin position="136"/>
        <end position="154"/>
    </location>
</feature>
<evidence type="ECO:0000256" key="8">
    <source>
        <dbReference type="SAM" id="Phobius"/>
    </source>
</evidence>
<dbReference type="Gene3D" id="1.20.1250.20">
    <property type="entry name" value="MFS general substrate transporter like domains"/>
    <property type="match status" value="1"/>
</dbReference>
<dbReference type="EMBL" id="CP002501">
    <property type="protein sequence ID" value="AET40079.1"/>
    <property type="molecule type" value="Genomic_DNA"/>
</dbReference>
<dbReference type="InterPro" id="IPR003663">
    <property type="entry name" value="Sugar/inositol_transpt"/>
</dbReference>
<dbReference type="Proteomes" id="UP000006790">
    <property type="component" value="Chromosome 5"/>
</dbReference>
<evidence type="ECO:0000256" key="3">
    <source>
        <dbReference type="ARBA" id="ARBA00022448"/>
    </source>
</evidence>
<evidence type="ECO:0000259" key="9">
    <source>
        <dbReference type="PROSITE" id="PS50850"/>
    </source>
</evidence>
<dbReference type="GO" id="GO:0005351">
    <property type="term" value="F:carbohydrate:proton symporter activity"/>
    <property type="evidence" value="ECO:0007669"/>
    <property type="project" value="TreeGrafter"/>
</dbReference>
<feature type="transmembrane region" description="Helical" evidence="8">
    <location>
        <begin position="466"/>
        <end position="483"/>
    </location>
</feature>
<feature type="transmembrane region" description="Helical" evidence="8">
    <location>
        <begin position="321"/>
        <end position="343"/>
    </location>
</feature>
<feature type="transmembrane region" description="Helical" evidence="8">
    <location>
        <begin position="56"/>
        <end position="82"/>
    </location>
</feature>
<comment type="similarity">
    <text evidence="2 7">Belongs to the major facilitator superfamily. Sugar transporter (TC 2.A.1.1) family.</text>
</comment>
<evidence type="ECO:0000313" key="10">
    <source>
        <dbReference type="EMBL" id="AET40079.1"/>
    </source>
</evidence>
<dbReference type="InterPro" id="IPR036259">
    <property type="entry name" value="MFS_trans_sf"/>
</dbReference>
<feature type="transmembrane region" description="Helical" evidence="8">
    <location>
        <begin position="355"/>
        <end position="377"/>
    </location>
</feature>
<dbReference type="PRINTS" id="PR00171">
    <property type="entry name" value="SUGRTRNSPORT"/>
</dbReference>
<dbReference type="PROSITE" id="PS50850">
    <property type="entry name" value="MFS"/>
    <property type="match status" value="1"/>
</dbReference>
<dbReference type="PROSITE" id="PS00216">
    <property type="entry name" value="SUGAR_TRANSPORT_1"/>
    <property type="match status" value="1"/>
</dbReference>
<dbReference type="PANTHER" id="PTHR48022:SF50">
    <property type="entry name" value="HEXOSE TRANSPORTER HXT14"/>
    <property type="match status" value="1"/>
</dbReference>
<dbReference type="FunCoup" id="I6NDD7">
    <property type="interactions" value="1346"/>
</dbReference>
<protein>
    <recommendedName>
        <fullName evidence="9">Major facilitator superfamily (MFS) profile domain-containing protein</fullName>
    </recommendedName>
</protein>
<dbReference type="InParanoid" id="I6NDD7"/>
<dbReference type="KEGG" id="erc:Ecym_5319"/>
<dbReference type="HOGENOM" id="CLU_001265_30_1_1"/>
<dbReference type="Pfam" id="PF00083">
    <property type="entry name" value="Sugar_tr"/>
    <property type="match status" value="1"/>
</dbReference>
<dbReference type="InterPro" id="IPR005829">
    <property type="entry name" value="Sugar_transporter_CS"/>
</dbReference>